<protein>
    <submittedName>
        <fullName evidence="6">Ferrichrome-iron receptor</fullName>
    </submittedName>
</protein>
<evidence type="ECO:0000259" key="5">
    <source>
        <dbReference type="PROSITE" id="PS50983"/>
    </source>
</evidence>
<dbReference type="InterPro" id="IPR051313">
    <property type="entry name" value="Bact_iron-sidero_bind"/>
</dbReference>
<dbReference type="AlphaFoldDB" id="A0A1Z4LY22"/>
<organism evidence="6 7">
    <name type="scientific">Calothrix parasitica NIES-267</name>
    <dbReference type="NCBI Taxonomy" id="1973488"/>
    <lineage>
        <taxon>Bacteria</taxon>
        <taxon>Bacillati</taxon>
        <taxon>Cyanobacteriota</taxon>
        <taxon>Cyanophyceae</taxon>
        <taxon>Nostocales</taxon>
        <taxon>Calotrichaceae</taxon>
        <taxon>Calothrix</taxon>
    </lineage>
</organism>
<feature type="domain" description="Fe/B12 periplasmic-binding" evidence="5">
    <location>
        <begin position="1"/>
        <end position="84"/>
    </location>
</feature>
<evidence type="ECO:0000256" key="1">
    <source>
        <dbReference type="ARBA" id="ARBA00004196"/>
    </source>
</evidence>
<reference evidence="6 7" key="1">
    <citation type="submission" date="2017-06" db="EMBL/GenBank/DDBJ databases">
        <title>Genome sequencing of cyanobaciteial culture collection at National Institute for Environmental Studies (NIES).</title>
        <authorList>
            <person name="Hirose Y."/>
            <person name="Shimura Y."/>
            <person name="Fujisawa T."/>
            <person name="Nakamura Y."/>
            <person name="Kawachi M."/>
        </authorList>
    </citation>
    <scope>NUCLEOTIDE SEQUENCE [LARGE SCALE GENOMIC DNA]</scope>
    <source>
        <strain evidence="6 7">NIES-267</strain>
    </source>
</reference>
<keyword evidence="6" id="KW-0675">Receptor</keyword>
<dbReference type="Proteomes" id="UP000218418">
    <property type="component" value="Chromosome"/>
</dbReference>
<dbReference type="Pfam" id="PF01497">
    <property type="entry name" value="Peripla_BP_2"/>
    <property type="match status" value="1"/>
</dbReference>
<evidence type="ECO:0000313" key="7">
    <source>
        <dbReference type="Proteomes" id="UP000218418"/>
    </source>
</evidence>
<dbReference type="InterPro" id="IPR002491">
    <property type="entry name" value="ABC_transptr_periplasmic_BD"/>
</dbReference>
<dbReference type="PROSITE" id="PS50983">
    <property type="entry name" value="FE_B12_PBP"/>
    <property type="match status" value="1"/>
</dbReference>
<evidence type="ECO:0000313" key="6">
    <source>
        <dbReference type="EMBL" id="BAY86146.1"/>
    </source>
</evidence>
<proteinExistence type="inferred from homology"/>
<dbReference type="GO" id="GO:1901678">
    <property type="term" value="P:iron coordination entity transport"/>
    <property type="evidence" value="ECO:0007669"/>
    <property type="project" value="UniProtKB-ARBA"/>
</dbReference>
<keyword evidence="4" id="KW-0732">Signal</keyword>
<sequence>MLKYIGVQRPSSQIGDFIYTKKLSPESLPEIDGDVLFFVTWKKQGDKEAFEKLQKNPLWNKLKVVQNNRVYLVDSDHWYRDHSI</sequence>
<name>A0A1Z4LY22_9CYAN</name>
<dbReference type="PANTHER" id="PTHR30532:SF1">
    <property type="entry name" value="IRON(3+)-HYDROXAMATE-BINDING PROTEIN FHUD"/>
    <property type="match status" value="1"/>
</dbReference>
<evidence type="ECO:0000256" key="3">
    <source>
        <dbReference type="ARBA" id="ARBA00022448"/>
    </source>
</evidence>
<dbReference type="Gene3D" id="3.40.50.1980">
    <property type="entry name" value="Nitrogenase molybdenum iron protein domain"/>
    <property type="match status" value="1"/>
</dbReference>
<comment type="similarity">
    <text evidence="2">Belongs to the bacterial solute-binding protein 8 family.</text>
</comment>
<gene>
    <name evidence="6" type="ORF">NIES267_56520</name>
</gene>
<keyword evidence="3" id="KW-0813">Transport</keyword>
<dbReference type="SUPFAM" id="SSF53807">
    <property type="entry name" value="Helical backbone' metal receptor"/>
    <property type="match status" value="1"/>
</dbReference>
<evidence type="ECO:0000256" key="4">
    <source>
        <dbReference type="ARBA" id="ARBA00022729"/>
    </source>
</evidence>
<comment type="subcellular location">
    <subcellularLocation>
        <location evidence="1">Cell envelope</location>
    </subcellularLocation>
</comment>
<evidence type="ECO:0000256" key="2">
    <source>
        <dbReference type="ARBA" id="ARBA00008814"/>
    </source>
</evidence>
<accession>A0A1Z4LY22</accession>
<dbReference type="GO" id="GO:0030288">
    <property type="term" value="C:outer membrane-bounded periplasmic space"/>
    <property type="evidence" value="ECO:0007669"/>
    <property type="project" value="TreeGrafter"/>
</dbReference>
<keyword evidence="7" id="KW-1185">Reference proteome</keyword>
<dbReference type="EMBL" id="AP018227">
    <property type="protein sequence ID" value="BAY86146.1"/>
    <property type="molecule type" value="Genomic_DNA"/>
</dbReference>
<dbReference type="PANTHER" id="PTHR30532">
    <property type="entry name" value="IRON III DICITRATE-BINDING PERIPLASMIC PROTEIN"/>
    <property type="match status" value="1"/>
</dbReference>